<gene>
    <name evidence="1" type="ORF">FUAX_47880</name>
</gene>
<dbReference type="KEGG" id="fax:FUAX_47880"/>
<name>A0AAU9DGW0_9BACT</name>
<dbReference type="RefSeq" id="WP_338395707.1">
    <property type="nucleotide sequence ID" value="NZ_AP025318.1"/>
</dbReference>
<accession>A0AAU9DGW0</accession>
<keyword evidence="2" id="KW-1185">Reference proteome</keyword>
<dbReference type="AlphaFoldDB" id="A0AAU9DGW0"/>
<evidence type="ECO:0000313" key="1">
    <source>
        <dbReference type="EMBL" id="BDD12356.1"/>
    </source>
</evidence>
<evidence type="ECO:0008006" key="3">
    <source>
        <dbReference type="Google" id="ProtNLM"/>
    </source>
</evidence>
<dbReference type="EMBL" id="AP025318">
    <property type="protein sequence ID" value="BDD12356.1"/>
    <property type="molecule type" value="Genomic_DNA"/>
</dbReference>
<sequence>MKNPVPYKSLSEALDALDNGGRFFNFFTKAHDGVISSAEVEKAGGFLGDIAKAVLFMEMSLSRLSPSNQKTVLSRLDKGMRKSYVKYRPQRLSPEKISSEGKAETNIILTGVPRHTDSKTLLSGTIQVPIQIDGVMTFLSTPILEEYEVYEVGEGNSSEVCCVAIHKEFGPLPKQRILMGGQLKELQEGDEETGPKLSPFGSQQLQKLTEDETHSGPKRLFLDVTYFIELDRED</sequence>
<proteinExistence type="predicted"/>
<dbReference type="Proteomes" id="UP001348817">
    <property type="component" value="Plasmid pFA4"/>
</dbReference>
<reference evidence="1 2" key="1">
    <citation type="submission" date="2021-12" db="EMBL/GenBank/DDBJ databases">
        <title>Genome sequencing of bacteria with rrn-lacking chromosome and rrn-plasmid.</title>
        <authorList>
            <person name="Anda M."/>
            <person name="Iwasaki W."/>
        </authorList>
    </citation>
    <scope>NUCLEOTIDE SEQUENCE [LARGE SCALE GENOMIC DNA]</scope>
    <source>
        <strain evidence="1 2">DSM 100852</strain>
        <plasmid evidence="1 2">pFA4</plasmid>
    </source>
</reference>
<organism evidence="1 2">
    <name type="scientific">Fulvitalea axinellae</name>
    <dbReference type="NCBI Taxonomy" id="1182444"/>
    <lineage>
        <taxon>Bacteria</taxon>
        <taxon>Pseudomonadati</taxon>
        <taxon>Bacteroidota</taxon>
        <taxon>Cytophagia</taxon>
        <taxon>Cytophagales</taxon>
        <taxon>Persicobacteraceae</taxon>
        <taxon>Fulvitalea</taxon>
    </lineage>
</organism>
<protein>
    <recommendedName>
        <fullName evidence="3">EF-hand domain-containing protein</fullName>
    </recommendedName>
</protein>
<geneLocation type="plasmid" evidence="1 2">
    <name>pFA4</name>
</geneLocation>
<keyword evidence="1" id="KW-0614">Plasmid</keyword>
<evidence type="ECO:0000313" key="2">
    <source>
        <dbReference type="Proteomes" id="UP001348817"/>
    </source>
</evidence>